<dbReference type="STRING" id="671987.R0J5B6"/>
<dbReference type="Gene3D" id="3.50.50.60">
    <property type="entry name" value="FAD/NAD(P)-binding domain"/>
    <property type="match status" value="1"/>
</dbReference>
<feature type="compositionally biased region" description="Polar residues" evidence="6">
    <location>
        <begin position="1"/>
        <end position="34"/>
    </location>
</feature>
<dbReference type="InterPro" id="IPR002938">
    <property type="entry name" value="FAD-bd"/>
</dbReference>
<keyword evidence="5" id="KW-0503">Monooxygenase</keyword>
<sequence length="506" mass="55793">MTATCNTINGTRNSVPNGTATSPKLDPSNKNSPLTPTPSLPGYPTQSLRFLQHISSGIQSRDSNEPYIKEQPACQARLKLKVVIVGAGLGGLATAIALSRRGHSVVILEQAPQLGEVGAGIQIPPNSGRLLHRWGVHEHLRKFLVQPEDMNIRRWQNGKVIGRTRLGHSFQADFDVPYYVVHRAHFHEAMCLRAKELGVTIELNKAVVSYDAQNGSVLMADGSIVTGDIVVAADGIKSKARTTLYPEMNYEPEFGGFAVYRATVPVEKMKKEPDLAWLLEQPDVNIWIGEKRHIMTYQITAGESFNMVLSHVDHSDPATWTTEKFTKQHVQEEFSGWDPSITKVLSLIDTCTKWPLRSGRKLPSWSSSKLIVIGDAAHAMLPYMSQGAAMAVEDGAALATVLNHIASVEEIPLALRVFQKERIKRTGDMMDASAINGILWHFADGPEQTARDASMAAEVAGLAYTSSANQWSDPTTYWWAYGYDAEQVMEQAWDTAVAELNVEKTY</sequence>
<evidence type="ECO:0000256" key="5">
    <source>
        <dbReference type="ARBA" id="ARBA00023033"/>
    </source>
</evidence>
<dbReference type="Proteomes" id="UP000016935">
    <property type="component" value="Unassembled WGS sequence"/>
</dbReference>
<dbReference type="HOGENOM" id="CLU_009665_19_3_1"/>
<comment type="similarity">
    <text evidence="1">Belongs to the paxM FAD-dependent monooxygenase family.</text>
</comment>
<evidence type="ECO:0000313" key="8">
    <source>
        <dbReference type="EMBL" id="EOA92085.1"/>
    </source>
</evidence>
<dbReference type="PANTHER" id="PTHR13789">
    <property type="entry name" value="MONOOXYGENASE"/>
    <property type="match status" value="1"/>
</dbReference>
<reference evidence="8 9" key="2">
    <citation type="journal article" date="2013" name="PLoS Genet.">
        <title>Comparative genome structure, secondary metabolite, and effector coding capacity across Cochliobolus pathogens.</title>
        <authorList>
            <person name="Condon B.J."/>
            <person name="Leng Y."/>
            <person name="Wu D."/>
            <person name="Bushley K.E."/>
            <person name="Ohm R.A."/>
            <person name="Otillar R."/>
            <person name="Martin J."/>
            <person name="Schackwitz W."/>
            <person name="Grimwood J."/>
            <person name="MohdZainudin N."/>
            <person name="Xue C."/>
            <person name="Wang R."/>
            <person name="Manning V.A."/>
            <person name="Dhillon B."/>
            <person name="Tu Z.J."/>
            <person name="Steffenson B.J."/>
            <person name="Salamov A."/>
            <person name="Sun H."/>
            <person name="Lowry S."/>
            <person name="LaButti K."/>
            <person name="Han J."/>
            <person name="Copeland A."/>
            <person name="Lindquist E."/>
            <person name="Barry K."/>
            <person name="Schmutz J."/>
            <person name="Baker S.E."/>
            <person name="Ciuffetti L.M."/>
            <person name="Grigoriev I.V."/>
            <person name="Zhong S."/>
            <person name="Turgeon B.G."/>
        </authorList>
    </citation>
    <scope>NUCLEOTIDE SEQUENCE [LARGE SCALE GENOMIC DNA]</scope>
    <source>
        <strain evidence="9">28A</strain>
    </source>
</reference>
<keyword evidence="2" id="KW-0285">Flavoprotein</keyword>
<feature type="region of interest" description="Disordered" evidence="6">
    <location>
        <begin position="1"/>
        <end position="42"/>
    </location>
</feature>
<dbReference type="Pfam" id="PF01494">
    <property type="entry name" value="FAD_binding_3"/>
    <property type="match status" value="1"/>
</dbReference>
<dbReference type="GO" id="GO:0004497">
    <property type="term" value="F:monooxygenase activity"/>
    <property type="evidence" value="ECO:0007669"/>
    <property type="project" value="UniProtKB-KW"/>
</dbReference>
<name>R0J5B6_EXST2</name>
<dbReference type="RefSeq" id="XP_008021024.1">
    <property type="nucleotide sequence ID" value="XM_008022833.1"/>
</dbReference>
<reference evidence="8 9" key="1">
    <citation type="journal article" date="2012" name="PLoS Pathog.">
        <title>Diverse lifestyles and strategies of plant pathogenesis encoded in the genomes of eighteen Dothideomycetes fungi.</title>
        <authorList>
            <person name="Ohm R.A."/>
            <person name="Feau N."/>
            <person name="Henrissat B."/>
            <person name="Schoch C.L."/>
            <person name="Horwitz B.A."/>
            <person name="Barry K.W."/>
            <person name="Condon B.J."/>
            <person name="Copeland A.C."/>
            <person name="Dhillon B."/>
            <person name="Glaser F."/>
            <person name="Hesse C.N."/>
            <person name="Kosti I."/>
            <person name="LaButti K."/>
            <person name="Lindquist E.A."/>
            <person name="Lucas S."/>
            <person name="Salamov A.A."/>
            <person name="Bradshaw R.E."/>
            <person name="Ciuffetti L."/>
            <person name="Hamelin R.C."/>
            <person name="Kema G.H.J."/>
            <person name="Lawrence C."/>
            <person name="Scott J.A."/>
            <person name="Spatafora J.W."/>
            <person name="Turgeon B.G."/>
            <person name="de Wit P.J.G.M."/>
            <person name="Zhong S."/>
            <person name="Goodwin S.B."/>
            <person name="Grigoriev I.V."/>
        </authorList>
    </citation>
    <scope>NUCLEOTIDE SEQUENCE [LARGE SCALE GENOMIC DNA]</scope>
    <source>
        <strain evidence="9">28A</strain>
    </source>
</reference>
<dbReference type="FunFam" id="3.50.50.60:FF:000115">
    <property type="entry name" value="Salicylate hydroxylase, putative"/>
    <property type="match status" value="1"/>
</dbReference>
<proteinExistence type="inferred from homology"/>
<dbReference type="GeneID" id="19398450"/>
<feature type="domain" description="FAD-binding" evidence="7">
    <location>
        <begin position="80"/>
        <end position="431"/>
    </location>
</feature>
<organism evidence="8 9">
    <name type="scientific">Exserohilum turcicum (strain 28A)</name>
    <name type="common">Northern leaf blight fungus</name>
    <name type="synonym">Setosphaeria turcica</name>
    <dbReference type="NCBI Taxonomy" id="671987"/>
    <lineage>
        <taxon>Eukaryota</taxon>
        <taxon>Fungi</taxon>
        <taxon>Dikarya</taxon>
        <taxon>Ascomycota</taxon>
        <taxon>Pezizomycotina</taxon>
        <taxon>Dothideomycetes</taxon>
        <taxon>Pleosporomycetidae</taxon>
        <taxon>Pleosporales</taxon>
        <taxon>Pleosporineae</taxon>
        <taxon>Pleosporaceae</taxon>
        <taxon>Exserohilum</taxon>
    </lineage>
</organism>
<keyword evidence="4" id="KW-0560">Oxidoreductase</keyword>
<dbReference type="EMBL" id="KB908481">
    <property type="protein sequence ID" value="EOA92085.1"/>
    <property type="molecule type" value="Genomic_DNA"/>
</dbReference>
<evidence type="ECO:0000256" key="2">
    <source>
        <dbReference type="ARBA" id="ARBA00022630"/>
    </source>
</evidence>
<gene>
    <name evidence="8" type="ORF">SETTUDRAFT_162600</name>
</gene>
<dbReference type="SUPFAM" id="SSF54373">
    <property type="entry name" value="FAD-linked reductases, C-terminal domain"/>
    <property type="match status" value="1"/>
</dbReference>
<evidence type="ECO:0000256" key="4">
    <source>
        <dbReference type="ARBA" id="ARBA00023002"/>
    </source>
</evidence>
<evidence type="ECO:0000313" key="9">
    <source>
        <dbReference type="Proteomes" id="UP000016935"/>
    </source>
</evidence>
<protein>
    <recommendedName>
        <fullName evidence="7">FAD-binding domain-containing protein</fullName>
    </recommendedName>
</protein>
<accession>R0J5B6</accession>
<dbReference type="InterPro" id="IPR036188">
    <property type="entry name" value="FAD/NAD-bd_sf"/>
</dbReference>
<dbReference type="PANTHER" id="PTHR13789:SF306">
    <property type="entry name" value="HYDROXYLASE, PUTATIVE-RELATED"/>
    <property type="match status" value="1"/>
</dbReference>
<dbReference type="PRINTS" id="PR00420">
    <property type="entry name" value="RNGMNOXGNASE"/>
</dbReference>
<evidence type="ECO:0000256" key="3">
    <source>
        <dbReference type="ARBA" id="ARBA00022827"/>
    </source>
</evidence>
<evidence type="ECO:0000259" key="7">
    <source>
        <dbReference type="Pfam" id="PF01494"/>
    </source>
</evidence>
<evidence type="ECO:0000256" key="1">
    <source>
        <dbReference type="ARBA" id="ARBA00007992"/>
    </source>
</evidence>
<dbReference type="eggNOG" id="KOG2614">
    <property type="taxonomic scope" value="Eukaryota"/>
</dbReference>
<dbReference type="OrthoDB" id="16820at2759"/>
<dbReference type="AlphaFoldDB" id="R0J5B6"/>
<dbReference type="GO" id="GO:0071949">
    <property type="term" value="F:FAD binding"/>
    <property type="evidence" value="ECO:0007669"/>
    <property type="project" value="InterPro"/>
</dbReference>
<dbReference type="SUPFAM" id="SSF51905">
    <property type="entry name" value="FAD/NAD(P)-binding domain"/>
    <property type="match status" value="1"/>
</dbReference>
<dbReference type="InterPro" id="IPR050493">
    <property type="entry name" value="FAD-dep_Monooxygenase_BioMet"/>
</dbReference>
<evidence type="ECO:0000256" key="6">
    <source>
        <dbReference type="SAM" id="MobiDB-lite"/>
    </source>
</evidence>
<keyword evidence="9" id="KW-1185">Reference proteome</keyword>
<keyword evidence="3" id="KW-0274">FAD</keyword>